<evidence type="ECO:0000313" key="1">
    <source>
        <dbReference type="EMBL" id="GMN64998.1"/>
    </source>
</evidence>
<accession>A0AA88J4M9</accession>
<sequence>MGLRSLLGLRAADCLDSYLETGGSDSGYSECSSLHSGLLCHKGSKRSIPIYTLLSVSFHIGHIPDNHCYYPHFL</sequence>
<keyword evidence="2" id="KW-1185">Reference proteome</keyword>
<dbReference type="AlphaFoldDB" id="A0AA88J4M9"/>
<protein>
    <submittedName>
        <fullName evidence="1">Uncharacterized protein</fullName>
    </submittedName>
</protein>
<organism evidence="1 2">
    <name type="scientific">Ficus carica</name>
    <name type="common">Common fig</name>
    <dbReference type="NCBI Taxonomy" id="3494"/>
    <lineage>
        <taxon>Eukaryota</taxon>
        <taxon>Viridiplantae</taxon>
        <taxon>Streptophyta</taxon>
        <taxon>Embryophyta</taxon>
        <taxon>Tracheophyta</taxon>
        <taxon>Spermatophyta</taxon>
        <taxon>Magnoliopsida</taxon>
        <taxon>eudicotyledons</taxon>
        <taxon>Gunneridae</taxon>
        <taxon>Pentapetalae</taxon>
        <taxon>rosids</taxon>
        <taxon>fabids</taxon>
        <taxon>Rosales</taxon>
        <taxon>Moraceae</taxon>
        <taxon>Ficeae</taxon>
        <taxon>Ficus</taxon>
    </lineage>
</organism>
<evidence type="ECO:0000313" key="2">
    <source>
        <dbReference type="Proteomes" id="UP001187192"/>
    </source>
</evidence>
<reference evidence="1" key="1">
    <citation type="submission" date="2023-07" db="EMBL/GenBank/DDBJ databases">
        <title>draft genome sequence of fig (Ficus carica).</title>
        <authorList>
            <person name="Takahashi T."/>
            <person name="Nishimura K."/>
        </authorList>
    </citation>
    <scope>NUCLEOTIDE SEQUENCE</scope>
</reference>
<dbReference type="EMBL" id="BTGU01000206">
    <property type="protein sequence ID" value="GMN64998.1"/>
    <property type="molecule type" value="Genomic_DNA"/>
</dbReference>
<gene>
    <name evidence="1" type="ORF">TIFTF001_034070</name>
</gene>
<dbReference type="Proteomes" id="UP001187192">
    <property type="component" value="Unassembled WGS sequence"/>
</dbReference>
<name>A0AA88J4M9_FICCA</name>
<comment type="caution">
    <text evidence="1">The sequence shown here is derived from an EMBL/GenBank/DDBJ whole genome shotgun (WGS) entry which is preliminary data.</text>
</comment>
<proteinExistence type="predicted"/>